<organism evidence="1 2">
    <name type="scientific">Hibiscus sabdariffa</name>
    <name type="common">roselle</name>
    <dbReference type="NCBI Taxonomy" id="183260"/>
    <lineage>
        <taxon>Eukaryota</taxon>
        <taxon>Viridiplantae</taxon>
        <taxon>Streptophyta</taxon>
        <taxon>Embryophyta</taxon>
        <taxon>Tracheophyta</taxon>
        <taxon>Spermatophyta</taxon>
        <taxon>Magnoliopsida</taxon>
        <taxon>eudicotyledons</taxon>
        <taxon>Gunneridae</taxon>
        <taxon>Pentapetalae</taxon>
        <taxon>rosids</taxon>
        <taxon>malvids</taxon>
        <taxon>Malvales</taxon>
        <taxon>Malvaceae</taxon>
        <taxon>Malvoideae</taxon>
        <taxon>Hibiscus</taxon>
    </lineage>
</organism>
<name>A0ABR2PY29_9ROSI</name>
<evidence type="ECO:0000313" key="1">
    <source>
        <dbReference type="EMBL" id="KAK8993352.1"/>
    </source>
</evidence>
<keyword evidence="2" id="KW-1185">Reference proteome</keyword>
<protein>
    <submittedName>
        <fullName evidence="1">Uncharacterized protein</fullName>
    </submittedName>
</protein>
<comment type="caution">
    <text evidence="1">The sequence shown here is derived from an EMBL/GenBank/DDBJ whole genome shotgun (WGS) entry which is preliminary data.</text>
</comment>
<proteinExistence type="predicted"/>
<gene>
    <name evidence="1" type="ORF">V6N11_033453</name>
</gene>
<dbReference type="EMBL" id="JBBPBN010000049">
    <property type="protein sequence ID" value="KAK8993352.1"/>
    <property type="molecule type" value="Genomic_DNA"/>
</dbReference>
<evidence type="ECO:0000313" key="2">
    <source>
        <dbReference type="Proteomes" id="UP001396334"/>
    </source>
</evidence>
<accession>A0ABR2PY29</accession>
<dbReference type="Proteomes" id="UP001396334">
    <property type="component" value="Unassembled WGS sequence"/>
</dbReference>
<reference evidence="1 2" key="1">
    <citation type="journal article" date="2024" name="G3 (Bethesda)">
        <title>Genome assembly of Hibiscus sabdariffa L. provides insights into metabolisms of medicinal natural products.</title>
        <authorList>
            <person name="Kim T."/>
        </authorList>
    </citation>
    <scope>NUCLEOTIDE SEQUENCE [LARGE SCALE GENOMIC DNA]</scope>
    <source>
        <strain evidence="1">TK-2024</strain>
        <tissue evidence="1">Old leaves</tissue>
    </source>
</reference>
<sequence length="168" mass="17939">MALGLTRSIVVIRDWVMLVYTITFQEKPFVSAVVVHVISIVPSLTIESSIVIEVVNTKEMGDSVNGSKKCQVGGSYYPLIGTGASPMAGLNFSVILLMEGTSAQVHPFVSNSNVAEWISNLLNKIDTLSRSVVEANKVDNVVDSNTRVSFGNLVDTVVHGGGGSITRQ</sequence>